<accession>A0A7J6XB78</accession>
<name>A0A7J6XB78_THATH</name>
<dbReference type="AlphaFoldDB" id="A0A7J6XB78"/>
<evidence type="ECO:0000313" key="1">
    <source>
        <dbReference type="EMBL" id="KAF5206178.1"/>
    </source>
</evidence>
<evidence type="ECO:0000313" key="2">
    <source>
        <dbReference type="Proteomes" id="UP000554482"/>
    </source>
</evidence>
<dbReference type="EMBL" id="JABWDY010003088">
    <property type="protein sequence ID" value="KAF5206178.1"/>
    <property type="molecule type" value="Genomic_DNA"/>
</dbReference>
<dbReference type="Proteomes" id="UP000554482">
    <property type="component" value="Unassembled WGS sequence"/>
</dbReference>
<reference evidence="1 2" key="1">
    <citation type="submission" date="2020-06" db="EMBL/GenBank/DDBJ databases">
        <title>Transcriptomic and genomic resources for Thalictrum thalictroides and T. hernandezii: Facilitating candidate gene discovery in an emerging model plant lineage.</title>
        <authorList>
            <person name="Arias T."/>
            <person name="Riano-Pachon D.M."/>
            <person name="Di Stilio V.S."/>
        </authorList>
    </citation>
    <scope>NUCLEOTIDE SEQUENCE [LARGE SCALE GENOMIC DNA]</scope>
    <source>
        <strain evidence="2">cv. WT478/WT964</strain>
        <tissue evidence="1">Leaves</tissue>
    </source>
</reference>
<sequence>MAVSSKRQARPWTSFKAASPYTVGSPSSMILAMGRYSASGSQLCEIDITTEFNFAVEVSFSSI</sequence>
<protein>
    <submittedName>
        <fullName evidence="1">Uncharacterized protein</fullName>
    </submittedName>
</protein>
<proteinExistence type="predicted"/>
<gene>
    <name evidence="1" type="ORF">FRX31_004235</name>
</gene>
<keyword evidence="2" id="KW-1185">Reference proteome</keyword>
<comment type="caution">
    <text evidence="1">The sequence shown here is derived from an EMBL/GenBank/DDBJ whole genome shotgun (WGS) entry which is preliminary data.</text>
</comment>
<organism evidence="1 2">
    <name type="scientific">Thalictrum thalictroides</name>
    <name type="common">Rue-anemone</name>
    <name type="synonym">Anemone thalictroides</name>
    <dbReference type="NCBI Taxonomy" id="46969"/>
    <lineage>
        <taxon>Eukaryota</taxon>
        <taxon>Viridiplantae</taxon>
        <taxon>Streptophyta</taxon>
        <taxon>Embryophyta</taxon>
        <taxon>Tracheophyta</taxon>
        <taxon>Spermatophyta</taxon>
        <taxon>Magnoliopsida</taxon>
        <taxon>Ranunculales</taxon>
        <taxon>Ranunculaceae</taxon>
        <taxon>Thalictroideae</taxon>
        <taxon>Thalictrum</taxon>
    </lineage>
</organism>